<sequence>MEADGSAEMAAPHSGAAGGPPPGHRRLGRLSLTGAAVGLVLAGMSSTPSLVPRGWLVNAVLVGVCAATGYAVGAAVGWGWRVLSLPTLGTVSRRRGWWAVGLVALVGTLILGWLSREWQREQRELFGMDPGVTWWWLATPVLGLVIAAVLLGVGRGVKLVGRFAFRVVRRVLPERASWLVAALSTAALVWVGLAVTVTVLLYVASRSFVASDLQDYAGVTQPASAHRSGGPASVVEWGDIGREGRAFVTGGPSASDIATVMSDPGAAEPVRAYVGLGSPGTAQDRAETAIRELHALGAFQRSAIAVAGTTGTGWIDPEAAAALEYVARGDVATVATQYSFFPSWMSFMSDRGAAERNSELLITALRVELDGMPASDRPSLYVYGESLGAFSTDNAFTSVEDISTTTDGALLIGPPSFDRNWQKVQEGREPGSALWQPAYGSGELVRAADTDEDITDQTLTWRTDNPIIYLSHASDPVVAWTADLGEWLENPGPDTHPATIAWPVVGAVQTTLDQLGATAVPPGHGHVYDETVVTAWSEILGPPSLPDEQIDAIRSAVRVPSP</sequence>
<dbReference type="Proteomes" id="UP001500945">
    <property type="component" value="Unassembled WGS sequence"/>
</dbReference>
<dbReference type="Pfam" id="PF15420">
    <property type="entry name" value="Abhydrolase_9_N"/>
    <property type="match status" value="1"/>
</dbReference>
<keyword evidence="2" id="KW-0472">Membrane</keyword>
<feature type="domain" description="Alpha/beta-hydrolase N-terminal" evidence="4">
    <location>
        <begin position="47"/>
        <end position="252"/>
    </location>
</feature>
<accession>A0ABP8JXY7</accession>
<feature type="domain" description="Alpha/beta-hydrolase catalytic" evidence="3">
    <location>
        <begin position="270"/>
        <end position="551"/>
    </location>
</feature>
<dbReference type="EMBL" id="BAABGM010000001">
    <property type="protein sequence ID" value="GAA4397822.1"/>
    <property type="molecule type" value="Genomic_DNA"/>
</dbReference>
<feature type="transmembrane region" description="Helical" evidence="2">
    <location>
        <begin position="178"/>
        <end position="204"/>
    </location>
</feature>
<protein>
    <submittedName>
        <fullName evidence="5">Alpha/beta-hydrolase family protein</fullName>
    </submittedName>
</protein>
<keyword evidence="2" id="KW-1133">Transmembrane helix</keyword>
<dbReference type="InterPro" id="IPR027787">
    <property type="entry name" value="Alpha/beta-hydrolase_catalytic"/>
</dbReference>
<evidence type="ECO:0000259" key="3">
    <source>
        <dbReference type="Pfam" id="PF10081"/>
    </source>
</evidence>
<evidence type="ECO:0000256" key="2">
    <source>
        <dbReference type="SAM" id="Phobius"/>
    </source>
</evidence>
<evidence type="ECO:0000256" key="1">
    <source>
        <dbReference type="SAM" id="MobiDB-lite"/>
    </source>
</evidence>
<feature type="transmembrane region" description="Helical" evidence="2">
    <location>
        <begin position="134"/>
        <end position="157"/>
    </location>
</feature>
<organism evidence="5 6">
    <name type="scientific">Fodinibacter luteus</name>
    <dbReference type="NCBI Taxonomy" id="552064"/>
    <lineage>
        <taxon>Bacteria</taxon>
        <taxon>Bacillati</taxon>
        <taxon>Actinomycetota</taxon>
        <taxon>Actinomycetes</taxon>
        <taxon>Micrococcales</taxon>
        <taxon>Intrasporangiaceae</taxon>
        <taxon>Fodinibacter (ex Wang et al. 2009)</taxon>
    </lineage>
</organism>
<name>A0ABP8JXY7_9MICO</name>
<dbReference type="Pfam" id="PF10081">
    <property type="entry name" value="Abhydrolase_9"/>
    <property type="match status" value="1"/>
</dbReference>
<reference evidence="6" key="1">
    <citation type="journal article" date="2019" name="Int. J. Syst. Evol. Microbiol.">
        <title>The Global Catalogue of Microorganisms (GCM) 10K type strain sequencing project: providing services to taxonomists for standard genome sequencing and annotation.</title>
        <authorList>
            <consortium name="The Broad Institute Genomics Platform"/>
            <consortium name="The Broad Institute Genome Sequencing Center for Infectious Disease"/>
            <person name="Wu L."/>
            <person name="Ma J."/>
        </authorList>
    </citation>
    <scope>NUCLEOTIDE SEQUENCE [LARGE SCALE GENOMIC DNA]</scope>
    <source>
        <strain evidence="6">JCM 17809</strain>
    </source>
</reference>
<feature type="transmembrane region" description="Helical" evidence="2">
    <location>
        <begin position="95"/>
        <end position="114"/>
    </location>
</feature>
<dbReference type="InterPro" id="IPR027788">
    <property type="entry name" value="Alpha/beta-hydrolase_N_dom"/>
</dbReference>
<evidence type="ECO:0000313" key="6">
    <source>
        <dbReference type="Proteomes" id="UP001500945"/>
    </source>
</evidence>
<keyword evidence="2" id="KW-0812">Transmembrane</keyword>
<comment type="caution">
    <text evidence="5">The sequence shown here is derived from an EMBL/GenBank/DDBJ whole genome shotgun (WGS) entry which is preliminary data.</text>
</comment>
<dbReference type="RefSeq" id="WP_345201551.1">
    <property type="nucleotide sequence ID" value="NZ_BAABGM010000001.1"/>
</dbReference>
<evidence type="ECO:0000259" key="4">
    <source>
        <dbReference type="Pfam" id="PF15420"/>
    </source>
</evidence>
<feature type="region of interest" description="Disordered" evidence="1">
    <location>
        <begin position="1"/>
        <end position="23"/>
    </location>
</feature>
<gene>
    <name evidence="5" type="ORF">GCM10023168_03200</name>
</gene>
<feature type="transmembrane region" description="Helical" evidence="2">
    <location>
        <begin position="57"/>
        <end position="83"/>
    </location>
</feature>
<keyword evidence="6" id="KW-1185">Reference proteome</keyword>
<evidence type="ECO:0000313" key="5">
    <source>
        <dbReference type="EMBL" id="GAA4397822.1"/>
    </source>
</evidence>
<proteinExistence type="predicted"/>